<dbReference type="EMBL" id="KB870807">
    <property type="protein sequence ID" value="EOA32385.1"/>
    <property type="molecule type" value="Genomic_DNA"/>
</dbReference>
<sequence length="123" mass="14131">MEILSRVPPKVLVRFRAVSKQWNTLFDDKKFLNNHKMTFRFILATEHKVYSVSIDPVIVVRELPLGTPGLESLEPEDMHYKKTCVLGLLVVTLFSVAKKSDAIVTILGQISNYITSRWKTVRK</sequence>
<dbReference type="Proteomes" id="UP000029121">
    <property type="component" value="Unassembled WGS sequence"/>
</dbReference>
<dbReference type="InterPro" id="IPR036047">
    <property type="entry name" value="F-box-like_dom_sf"/>
</dbReference>
<dbReference type="SMART" id="SM00256">
    <property type="entry name" value="FBOX"/>
    <property type="match status" value="1"/>
</dbReference>
<proteinExistence type="predicted"/>
<name>R0I368_9BRAS</name>
<gene>
    <name evidence="2" type="ORF">CARUB_v10015652mg</name>
</gene>
<accession>R0I368</accession>
<dbReference type="Pfam" id="PF00646">
    <property type="entry name" value="F-box"/>
    <property type="match status" value="1"/>
</dbReference>
<protein>
    <recommendedName>
        <fullName evidence="1">F-box domain-containing protein</fullName>
    </recommendedName>
</protein>
<dbReference type="InterPro" id="IPR001810">
    <property type="entry name" value="F-box_dom"/>
</dbReference>
<feature type="domain" description="F-box" evidence="1">
    <location>
        <begin position="1"/>
        <end position="35"/>
    </location>
</feature>
<dbReference type="SUPFAM" id="SSF81383">
    <property type="entry name" value="F-box domain"/>
    <property type="match status" value="1"/>
</dbReference>
<dbReference type="AlphaFoldDB" id="R0I368"/>
<evidence type="ECO:0000259" key="1">
    <source>
        <dbReference type="SMART" id="SM00256"/>
    </source>
</evidence>
<keyword evidence="3" id="KW-1185">Reference proteome</keyword>
<organism evidence="2 3">
    <name type="scientific">Capsella rubella</name>
    <dbReference type="NCBI Taxonomy" id="81985"/>
    <lineage>
        <taxon>Eukaryota</taxon>
        <taxon>Viridiplantae</taxon>
        <taxon>Streptophyta</taxon>
        <taxon>Embryophyta</taxon>
        <taxon>Tracheophyta</taxon>
        <taxon>Spermatophyta</taxon>
        <taxon>Magnoliopsida</taxon>
        <taxon>eudicotyledons</taxon>
        <taxon>Gunneridae</taxon>
        <taxon>Pentapetalae</taxon>
        <taxon>rosids</taxon>
        <taxon>malvids</taxon>
        <taxon>Brassicales</taxon>
        <taxon>Brassicaceae</taxon>
        <taxon>Camelineae</taxon>
        <taxon>Capsella</taxon>
    </lineage>
</organism>
<reference evidence="3" key="1">
    <citation type="journal article" date="2013" name="Nat. Genet.">
        <title>The Capsella rubella genome and the genomic consequences of rapid mating system evolution.</title>
        <authorList>
            <person name="Slotte T."/>
            <person name="Hazzouri K.M."/>
            <person name="Agren J.A."/>
            <person name="Koenig D."/>
            <person name="Maumus F."/>
            <person name="Guo Y.L."/>
            <person name="Steige K."/>
            <person name="Platts A.E."/>
            <person name="Escobar J.S."/>
            <person name="Newman L.K."/>
            <person name="Wang W."/>
            <person name="Mandakova T."/>
            <person name="Vello E."/>
            <person name="Smith L.M."/>
            <person name="Henz S.R."/>
            <person name="Steffen J."/>
            <person name="Takuno S."/>
            <person name="Brandvain Y."/>
            <person name="Coop G."/>
            <person name="Andolfatto P."/>
            <person name="Hu T.T."/>
            <person name="Blanchette M."/>
            <person name="Clark R.M."/>
            <person name="Quesneville H."/>
            <person name="Nordborg M."/>
            <person name="Gaut B.S."/>
            <person name="Lysak M.A."/>
            <person name="Jenkins J."/>
            <person name="Grimwood J."/>
            <person name="Chapman J."/>
            <person name="Prochnik S."/>
            <person name="Shu S."/>
            <person name="Rokhsar D."/>
            <person name="Schmutz J."/>
            <person name="Weigel D."/>
            <person name="Wright S.I."/>
        </authorList>
    </citation>
    <scope>NUCLEOTIDE SEQUENCE [LARGE SCALE GENOMIC DNA]</scope>
    <source>
        <strain evidence="3">cv. Monte Gargano</strain>
    </source>
</reference>
<evidence type="ECO:0000313" key="3">
    <source>
        <dbReference type="Proteomes" id="UP000029121"/>
    </source>
</evidence>
<evidence type="ECO:0000313" key="2">
    <source>
        <dbReference type="EMBL" id="EOA32385.1"/>
    </source>
</evidence>